<sequence length="168" mass="18945">MKHFIPPKGLHIRPSRAADKTFLEKLHHAVRNDLQFIDGDKDQIEAIIEMQFRAQNEGYGDQFPNAMYFIIEKHHQPIGKATVDFGPNEIRLIDIAFLPEARGHGFGRAIVQSFQVCSANAGAPLTLSVAQTNLAAKRLYLSLGFQIEQSQPPYDFLAWYPALTKIRA</sequence>
<proteinExistence type="predicted"/>
<dbReference type="InterPro" id="IPR000182">
    <property type="entry name" value="GNAT_dom"/>
</dbReference>
<evidence type="ECO:0000313" key="3">
    <source>
        <dbReference type="Proteomes" id="UP000738517"/>
    </source>
</evidence>
<evidence type="ECO:0000259" key="1">
    <source>
        <dbReference type="PROSITE" id="PS51186"/>
    </source>
</evidence>
<reference evidence="2 3" key="1">
    <citation type="journal article" date="2017" name="Int. J. Syst. Evol. Microbiol.">
        <title>Photobacterium alginatilyticum sp. nov., a marine bacterium isolated from bottom seawater.</title>
        <authorList>
            <person name="Wang X."/>
            <person name="Wang Y."/>
            <person name="Yang X."/>
            <person name="Sun H."/>
            <person name="Li B."/>
            <person name="Zhang X.H."/>
        </authorList>
    </citation>
    <scope>NUCLEOTIDE SEQUENCE [LARGE SCALE GENOMIC DNA]</scope>
    <source>
        <strain evidence="2 3">P03D4</strain>
    </source>
</reference>
<name>A0ABW9YQC9_9GAMM</name>
<dbReference type="EMBL" id="RSEJ01000049">
    <property type="protein sequence ID" value="NBI56157.1"/>
    <property type="molecule type" value="Genomic_DNA"/>
</dbReference>
<gene>
    <name evidence="2" type="ORF">EIZ48_27020</name>
</gene>
<evidence type="ECO:0000313" key="2">
    <source>
        <dbReference type="EMBL" id="NBI56157.1"/>
    </source>
</evidence>
<dbReference type="Gene3D" id="3.40.630.30">
    <property type="match status" value="1"/>
</dbReference>
<accession>A0ABW9YQC9</accession>
<dbReference type="Proteomes" id="UP000738517">
    <property type="component" value="Unassembled WGS sequence"/>
</dbReference>
<organism evidence="2 3">
    <name type="scientific">Photobacterium alginatilyticum</name>
    <dbReference type="NCBI Taxonomy" id="1775171"/>
    <lineage>
        <taxon>Bacteria</taxon>
        <taxon>Pseudomonadati</taxon>
        <taxon>Pseudomonadota</taxon>
        <taxon>Gammaproteobacteria</taxon>
        <taxon>Vibrionales</taxon>
        <taxon>Vibrionaceae</taxon>
        <taxon>Photobacterium</taxon>
    </lineage>
</organism>
<dbReference type="RefSeq" id="WP_160658353.1">
    <property type="nucleotide sequence ID" value="NZ_RSEJ01000049.1"/>
</dbReference>
<feature type="domain" description="N-acetyltransferase" evidence="1">
    <location>
        <begin position="10"/>
        <end position="166"/>
    </location>
</feature>
<protein>
    <submittedName>
        <fullName evidence="2">N-acetyltransferase</fullName>
    </submittedName>
</protein>
<dbReference type="Pfam" id="PF13508">
    <property type="entry name" value="Acetyltransf_7"/>
    <property type="match status" value="1"/>
</dbReference>
<dbReference type="SUPFAM" id="SSF55729">
    <property type="entry name" value="Acyl-CoA N-acyltransferases (Nat)"/>
    <property type="match status" value="1"/>
</dbReference>
<dbReference type="PROSITE" id="PS51186">
    <property type="entry name" value="GNAT"/>
    <property type="match status" value="1"/>
</dbReference>
<comment type="caution">
    <text evidence="2">The sequence shown here is derived from an EMBL/GenBank/DDBJ whole genome shotgun (WGS) entry which is preliminary data.</text>
</comment>
<dbReference type="CDD" id="cd04301">
    <property type="entry name" value="NAT_SF"/>
    <property type="match status" value="1"/>
</dbReference>
<keyword evidence="3" id="KW-1185">Reference proteome</keyword>
<dbReference type="InterPro" id="IPR016181">
    <property type="entry name" value="Acyl_CoA_acyltransferase"/>
</dbReference>